<accession>A0A1T1E1L3</accession>
<dbReference type="AlphaFoldDB" id="A0A1T1E1L3"/>
<evidence type="ECO:0000313" key="3">
    <source>
        <dbReference type="Proteomes" id="UP000191008"/>
    </source>
</evidence>
<protein>
    <submittedName>
        <fullName evidence="2">Uncharacterized protein</fullName>
    </submittedName>
</protein>
<comment type="caution">
    <text evidence="2">The sequence shown here is derived from an EMBL/GenBank/DDBJ whole genome shotgun (WGS) entry which is preliminary data.</text>
</comment>
<name>A0A1T1E1L3_9LEPT</name>
<proteinExistence type="predicted"/>
<gene>
    <name evidence="2" type="ORF">B1J93_02475</name>
</gene>
<dbReference type="Proteomes" id="UP000191008">
    <property type="component" value="Unassembled WGS sequence"/>
</dbReference>
<evidence type="ECO:0000313" key="2">
    <source>
        <dbReference type="EMBL" id="OOV46981.1"/>
    </source>
</evidence>
<dbReference type="EMBL" id="MVIT01000037">
    <property type="protein sequence ID" value="OOV46981.1"/>
    <property type="molecule type" value="Genomic_DNA"/>
</dbReference>
<reference evidence="2 3" key="1">
    <citation type="submission" date="2017-02" db="EMBL/GenBank/DDBJ databases">
        <title>Comparative genomic analysis of Brazilian Leptospira kirschneri strains of different serogroups.</title>
        <authorList>
            <person name="Moreno L.Z."/>
            <person name="Miraglia F."/>
            <person name="Kremer F.S."/>
            <person name="Eslabao M.R."/>
            <person name="Lilenbaum W."/>
            <person name="Dellagostin O.A."/>
            <person name="Moreno A.M."/>
        </authorList>
    </citation>
    <scope>NUCLEOTIDE SEQUENCE [LARGE SCALE GENOMIC DNA]</scope>
    <source>
        <strain evidence="2 3">M110/06</strain>
    </source>
</reference>
<feature type="region of interest" description="Disordered" evidence="1">
    <location>
        <begin position="36"/>
        <end position="60"/>
    </location>
</feature>
<sequence>MRGKLKQNAHYGSRSKLKLKVKYYITFPVCNLLTRAKEPGPAGRDSRIRPDFFTPNSRYT</sequence>
<evidence type="ECO:0000256" key="1">
    <source>
        <dbReference type="SAM" id="MobiDB-lite"/>
    </source>
</evidence>
<organism evidence="2 3">
    <name type="scientific">Leptospira kirschneri serovar Pomona</name>
    <dbReference type="NCBI Taxonomy" id="561005"/>
    <lineage>
        <taxon>Bacteria</taxon>
        <taxon>Pseudomonadati</taxon>
        <taxon>Spirochaetota</taxon>
        <taxon>Spirochaetia</taxon>
        <taxon>Leptospirales</taxon>
        <taxon>Leptospiraceae</taxon>
        <taxon>Leptospira</taxon>
    </lineage>
</organism>